<dbReference type="CDD" id="cd02856">
    <property type="entry name" value="E_set_GDE_Isoamylase_N"/>
    <property type="match status" value="1"/>
</dbReference>
<name>A0A074TRB4_9RHOB</name>
<dbReference type="InterPro" id="IPR013783">
    <property type="entry name" value="Ig-like_fold"/>
</dbReference>
<feature type="region of interest" description="Disordered" evidence="4">
    <location>
        <begin position="452"/>
        <end position="478"/>
    </location>
</feature>
<dbReference type="InterPro" id="IPR017853">
    <property type="entry name" value="GH"/>
</dbReference>
<accession>A0A074TRB4</accession>
<dbReference type="CDD" id="cd11326">
    <property type="entry name" value="AmyAc_Glg_debranch"/>
    <property type="match status" value="1"/>
</dbReference>
<evidence type="ECO:0000313" key="6">
    <source>
        <dbReference type="EMBL" id="KEP71513.1"/>
    </source>
</evidence>
<dbReference type="InterPro" id="IPR004193">
    <property type="entry name" value="Glyco_hydro_13_N"/>
</dbReference>
<protein>
    <submittedName>
        <fullName evidence="6">Glycogen debranching protein</fullName>
    </submittedName>
</protein>
<dbReference type="OrthoDB" id="3236218at2"/>
<dbReference type="SUPFAM" id="SSF51445">
    <property type="entry name" value="(Trans)glycosidases"/>
    <property type="match status" value="1"/>
</dbReference>
<comment type="similarity">
    <text evidence="1">Belongs to the glycosyl hydrolase 13 family.</text>
</comment>
<evidence type="ECO:0000256" key="4">
    <source>
        <dbReference type="SAM" id="MobiDB-lite"/>
    </source>
</evidence>
<keyword evidence="2" id="KW-0378">Hydrolase</keyword>
<dbReference type="STRING" id="1185766.SAMN05216224_108131"/>
<dbReference type="RefSeq" id="WP_038060784.1">
    <property type="nucleotide sequence ID" value="NZ_FOVB01000008.1"/>
</dbReference>
<dbReference type="Pfam" id="PF00128">
    <property type="entry name" value="Alpha-amylase"/>
    <property type="match status" value="1"/>
</dbReference>
<dbReference type="InterPro" id="IPR011837">
    <property type="entry name" value="Glycogen_debranch_GlgX"/>
</dbReference>
<dbReference type="EMBL" id="JHEH01000001">
    <property type="protein sequence ID" value="KEP71513.1"/>
    <property type="molecule type" value="Genomic_DNA"/>
</dbReference>
<evidence type="ECO:0000259" key="5">
    <source>
        <dbReference type="SMART" id="SM00642"/>
    </source>
</evidence>
<dbReference type="eggNOG" id="COG1523">
    <property type="taxonomic scope" value="Bacteria"/>
</dbReference>
<dbReference type="GO" id="GO:0005980">
    <property type="term" value="P:glycogen catabolic process"/>
    <property type="evidence" value="ECO:0007669"/>
    <property type="project" value="InterPro"/>
</dbReference>
<reference evidence="6 7" key="1">
    <citation type="submission" date="2014-03" db="EMBL/GenBank/DDBJ databases">
        <title>The draft genome sequence of Thioclava dalianensis DLFJ1-1.</title>
        <authorList>
            <person name="Lai Q."/>
            <person name="Shao Z."/>
        </authorList>
    </citation>
    <scope>NUCLEOTIDE SEQUENCE [LARGE SCALE GENOMIC DNA]</scope>
    <source>
        <strain evidence="6 7">DLFJ1-1</strain>
    </source>
</reference>
<evidence type="ECO:0000256" key="3">
    <source>
        <dbReference type="ARBA" id="ARBA00023295"/>
    </source>
</evidence>
<dbReference type="InterPro" id="IPR013780">
    <property type="entry name" value="Glyco_hydro_b"/>
</dbReference>
<dbReference type="Proteomes" id="UP000027725">
    <property type="component" value="Unassembled WGS sequence"/>
</dbReference>
<dbReference type="SUPFAM" id="SSF81296">
    <property type="entry name" value="E set domains"/>
    <property type="match status" value="1"/>
</dbReference>
<dbReference type="InterPro" id="IPR014756">
    <property type="entry name" value="Ig_E-set"/>
</dbReference>
<dbReference type="Gene3D" id="3.20.20.80">
    <property type="entry name" value="Glycosidases"/>
    <property type="match status" value="1"/>
</dbReference>
<dbReference type="Pfam" id="PF02922">
    <property type="entry name" value="CBM_48"/>
    <property type="match status" value="1"/>
</dbReference>
<sequence>MKIEAGQAGPLGATLSADGVNFAVTSEHAERIELCLFEGEHQHVLDLPRRSGPVWHGFVPGLREGARYGFRAHGPWAPEEGHRFNPAKLLIDPYARALDAPPVWQAAMAPGKTRPDPRDSGPVMPKSIVCAAAHPDWQRPGHAWQDSVIYEAHPKGLTMEHPDIPEVLRGTWEGLASDPILAHLNGLGVTAIELLPSCAFIDDKFLVEKGLRNYWGYQPVGFFAPEPRYCGSDPRGEFQRMVQRFHGAGIEVILDVVFNHTGEGDARGPVLSLRGLDNASYYRLTERGAFINETGTGNTLDLSNPLCLRLVMDCLRYWVTEMGVDGFRFDLASTLARGVSGAVEPRSAFLSAVTQDPVLSGVKLIAEPWDIGPGGYFLGGFPHPFCEWNDRFRDDLRKFWRGDAAMAGDLARRVAGSAEIFDHHGRLATASVNFLTAHDGFTLQDLVSYDEKKNEANGEGNRDGHGENHSQALSDPEAQAARKRALLASLLLSQGVPMLLAGDELGNSQGGNNNAYAQDNAIGWVNWREADAGLIAFTRRLIALRAAHPVLRQTRFLHALQRAQDGLRDLVWRLPSGEEPSPSEWNDPELRCIGVEIRGAAEGLSQEAGDTALYLLFNAGAACEARLPPGDWALELDTADPGGTEPPKTALSTCLAAQSVQLFRQRPAQE</sequence>
<feature type="compositionally biased region" description="Basic and acidic residues" evidence="4">
    <location>
        <begin position="452"/>
        <end position="468"/>
    </location>
</feature>
<organism evidence="6 7">
    <name type="scientific">Thioclava dalianensis</name>
    <dbReference type="NCBI Taxonomy" id="1185766"/>
    <lineage>
        <taxon>Bacteria</taxon>
        <taxon>Pseudomonadati</taxon>
        <taxon>Pseudomonadota</taxon>
        <taxon>Alphaproteobacteria</taxon>
        <taxon>Rhodobacterales</taxon>
        <taxon>Paracoccaceae</taxon>
        <taxon>Thioclava</taxon>
    </lineage>
</organism>
<dbReference type="AlphaFoldDB" id="A0A074TRB4"/>
<dbReference type="NCBIfam" id="TIGR02100">
    <property type="entry name" value="glgX_debranch"/>
    <property type="match status" value="1"/>
</dbReference>
<dbReference type="Gene3D" id="2.60.40.1180">
    <property type="entry name" value="Golgi alpha-mannosidase II"/>
    <property type="match status" value="1"/>
</dbReference>
<evidence type="ECO:0000313" key="7">
    <source>
        <dbReference type="Proteomes" id="UP000027725"/>
    </source>
</evidence>
<dbReference type="SUPFAM" id="SSF51011">
    <property type="entry name" value="Glycosyl hydrolase domain"/>
    <property type="match status" value="1"/>
</dbReference>
<dbReference type="GO" id="GO:0004135">
    <property type="term" value="F:amylo-alpha-1,6-glucosidase activity"/>
    <property type="evidence" value="ECO:0007669"/>
    <property type="project" value="InterPro"/>
</dbReference>
<dbReference type="Gene3D" id="2.60.40.10">
    <property type="entry name" value="Immunoglobulins"/>
    <property type="match status" value="1"/>
</dbReference>
<feature type="domain" description="Glycosyl hydrolase family 13 catalytic" evidence="5">
    <location>
        <begin position="151"/>
        <end position="538"/>
    </location>
</feature>
<keyword evidence="7" id="KW-1185">Reference proteome</keyword>
<evidence type="ECO:0000256" key="1">
    <source>
        <dbReference type="ARBA" id="ARBA00008061"/>
    </source>
</evidence>
<dbReference type="SMART" id="SM00642">
    <property type="entry name" value="Aamy"/>
    <property type="match status" value="1"/>
</dbReference>
<comment type="caution">
    <text evidence="6">The sequence shown here is derived from an EMBL/GenBank/DDBJ whole genome shotgun (WGS) entry which is preliminary data.</text>
</comment>
<dbReference type="PANTHER" id="PTHR43002">
    <property type="entry name" value="GLYCOGEN DEBRANCHING ENZYME"/>
    <property type="match status" value="1"/>
</dbReference>
<keyword evidence="3" id="KW-0326">Glycosidase</keyword>
<dbReference type="InterPro" id="IPR044505">
    <property type="entry name" value="GlgX_Isoamylase_N_E_set"/>
</dbReference>
<evidence type="ECO:0000256" key="2">
    <source>
        <dbReference type="ARBA" id="ARBA00022801"/>
    </source>
</evidence>
<proteinExistence type="inferred from homology"/>
<gene>
    <name evidence="6" type="ORF">DL1_00335</name>
</gene>
<dbReference type="InterPro" id="IPR006047">
    <property type="entry name" value="GH13_cat_dom"/>
</dbReference>